<dbReference type="EMBL" id="JAXOJX010000035">
    <property type="protein sequence ID" value="MDZ5458842.1"/>
    <property type="molecule type" value="Genomic_DNA"/>
</dbReference>
<dbReference type="InterPro" id="IPR000644">
    <property type="entry name" value="CBS_dom"/>
</dbReference>
<feature type="domain" description="CBS" evidence="4">
    <location>
        <begin position="218"/>
        <end position="274"/>
    </location>
</feature>
<dbReference type="SUPFAM" id="SSF51206">
    <property type="entry name" value="cAMP-binding domain-like"/>
    <property type="match status" value="1"/>
</dbReference>
<dbReference type="Pfam" id="PF00571">
    <property type="entry name" value="CBS"/>
    <property type="match status" value="2"/>
</dbReference>
<organism evidence="5 6">
    <name type="scientific">Azohydromonas lata</name>
    <dbReference type="NCBI Taxonomy" id="45677"/>
    <lineage>
        <taxon>Bacteria</taxon>
        <taxon>Pseudomonadati</taxon>
        <taxon>Pseudomonadota</taxon>
        <taxon>Betaproteobacteria</taxon>
        <taxon>Burkholderiales</taxon>
        <taxon>Sphaerotilaceae</taxon>
        <taxon>Azohydromonas</taxon>
    </lineage>
</organism>
<keyword evidence="1 2" id="KW-0129">CBS domain</keyword>
<gene>
    <name evidence="5" type="ORF">SM757_19860</name>
</gene>
<evidence type="ECO:0000256" key="2">
    <source>
        <dbReference type="PROSITE-ProRule" id="PRU00703"/>
    </source>
</evidence>
<dbReference type="InterPro" id="IPR005105">
    <property type="entry name" value="GlnD_Uridyltrans_N"/>
</dbReference>
<accession>A0ABU5III9</accession>
<dbReference type="PANTHER" id="PTHR43080:SF2">
    <property type="entry name" value="CBS DOMAIN-CONTAINING PROTEIN"/>
    <property type="match status" value="1"/>
</dbReference>
<dbReference type="Pfam" id="PF10335">
    <property type="entry name" value="DUF294_C"/>
    <property type="match status" value="1"/>
</dbReference>
<dbReference type="InterPro" id="IPR014710">
    <property type="entry name" value="RmlC-like_jellyroll"/>
</dbReference>
<dbReference type="SUPFAM" id="SSF54631">
    <property type="entry name" value="CBS-domain pair"/>
    <property type="match status" value="1"/>
</dbReference>
<dbReference type="InterPro" id="IPR051257">
    <property type="entry name" value="Diverse_CBS-Domain"/>
</dbReference>
<dbReference type="RefSeq" id="WP_322466813.1">
    <property type="nucleotide sequence ID" value="NZ_JAXOJX010000035.1"/>
</dbReference>
<evidence type="ECO:0000256" key="1">
    <source>
        <dbReference type="ARBA" id="ARBA00023122"/>
    </source>
</evidence>
<dbReference type="Pfam" id="PF03445">
    <property type="entry name" value="DUF294"/>
    <property type="match status" value="1"/>
</dbReference>
<dbReference type="PROSITE" id="PS51371">
    <property type="entry name" value="CBS"/>
    <property type="match status" value="2"/>
</dbReference>
<evidence type="ECO:0000259" key="3">
    <source>
        <dbReference type="PROSITE" id="PS50042"/>
    </source>
</evidence>
<protein>
    <submittedName>
        <fullName evidence="5">DUF294 nucleotidyltransferase-like domain-containing protein</fullName>
    </submittedName>
</protein>
<dbReference type="PROSITE" id="PS50042">
    <property type="entry name" value="CNMP_BINDING_3"/>
    <property type="match status" value="1"/>
</dbReference>
<dbReference type="CDD" id="cd00038">
    <property type="entry name" value="CAP_ED"/>
    <property type="match status" value="1"/>
</dbReference>
<dbReference type="Proteomes" id="UP001293718">
    <property type="component" value="Unassembled WGS sequence"/>
</dbReference>
<proteinExistence type="predicted"/>
<dbReference type="Gene3D" id="3.10.580.10">
    <property type="entry name" value="CBS-domain"/>
    <property type="match status" value="1"/>
</dbReference>
<keyword evidence="6" id="KW-1185">Reference proteome</keyword>
<dbReference type="Gene3D" id="2.60.120.10">
    <property type="entry name" value="Jelly Rolls"/>
    <property type="match status" value="1"/>
</dbReference>
<feature type="domain" description="CBS" evidence="4">
    <location>
        <begin position="151"/>
        <end position="209"/>
    </location>
</feature>
<evidence type="ECO:0000259" key="4">
    <source>
        <dbReference type="PROSITE" id="PS51371"/>
    </source>
</evidence>
<evidence type="ECO:0000313" key="5">
    <source>
        <dbReference type="EMBL" id="MDZ5458842.1"/>
    </source>
</evidence>
<reference evidence="5 6" key="1">
    <citation type="submission" date="2023-11" db="EMBL/GenBank/DDBJ databases">
        <title>Draft genome of Azohydromonas lata strain H1 (DSM1123), a polyhydroxyalkanoate producer.</title>
        <authorList>
            <person name="Traversa D."/>
            <person name="D'Addabbo P."/>
            <person name="Pazzani C."/>
            <person name="Manzari C."/>
            <person name="Chiara M."/>
            <person name="Scrascia M."/>
        </authorList>
    </citation>
    <scope>NUCLEOTIDE SEQUENCE [LARGE SCALE GENOMIC DNA]</scope>
    <source>
        <strain evidence="5 6">H1</strain>
    </source>
</reference>
<evidence type="ECO:0000313" key="6">
    <source>
        <dbReference type="Proteomes" id="UP001293718"/>
    </source>
</evidence>
<dbReference type="SMART" id="SM00116">
    <property type="entry name" value="CBS"/>
    <property type="match status" value="2"/>
</dbReference>
<dbReference type="SMART" id="SM00100">
    <property type="entry name" value="cNMP"/>
    <property type="match status" value="1"/>
</dbReference>
<dbReference type="CDD" id="cd05401">
    <property type="entry name" value="NT_GlnE_GlnD_like"/>
    <property type="match status" value="1"/>
</dbReference>
<dbReference type="InterPro" id="IPR000595">
    <property type="entry name" value="cNMP-bd_dom"/>
</dbReference>
<feature type="domain" description="Cyclic nucleotide-binding" evidence="3">
    <location>
        <begin position="11"/>
        <end position="126"/>
    </location>
</feature>
<dbReference type="PANTHER" id="PTHR43080">
    <property type="entry name" value="CBS DOMAIN-CONTAINING PROTEIN CBSX3, MITOCHONDRIAL"/>
    <property type="match status" value="1"/>
</dbReference>
<dbReference type="InterPro" id="IPR018490">
    <property type="entry name" value="cNMP-bd_dom_sf"/>
</dbReference>
<dbReference type="Pfam" id="PF00027">
    <property type="entry name" value="cNMP_binding"/>
    <property type="match status" value="1"/>
</dbReference>
<name>A0ABU5III9_9BURK</name>
<dbReference type="InterPro" id="IPR018821">
    <property type="entry name" value="DUF294_put_nucleoTrafse_sb-bd"/>
</dbReference>
<dbReference type="InterPro" id="IPR046342">
    <property type="entry name" value="CBS_dom_sf"/>
</dbReference>
<sequence>MPSAFNFDASPFDCLDAEERQLVRNSVDIAYFRAGEAILEPGIAPGHLFVLIKGHVQQFDEEQQVITTYGPDDTFDGRALVAGRVTNRFVAQEEVLAYQLARKAVNELIARNATFGALLFSDLSNKLSALAQRRSQHEMQSLTMARVSEAGVRPAVMVEASTSIIDVARVFQERKISSVLVHDDQATPPRLGIFTNTGLQRAILDGTPLDRLPVGRLATFTLVCMKLSDPVGEALALMLRHNVHRVVVRDDDGSVQGVLEALEVFSFLSNHSYLVGVQIAQARDLQGLAEAARQITKLIAILHRGGTRVGMIARLVSELNAKLFERTWQMVAPKELIANSCLFVMGSEGRGEQLLKTDQDNGLVLRDGYAPPAELEDICTRFTQALIDFGYPPCAGGIMINNPAWRQPQSTFRETVRRWMLMPNADSLMSLAIFLDAHAVCGDAALLEPLRDEVFSLAADSDAFKARFAAAITLFDEHSGWWNRLLTLGDNDPDRLDLKKAGIFPLVHGVRSLAMDKRIRECGTAERVQALVAAGHMAPEIGSDVVQSLHFFMGLKLKAGLQDIELGRDVSGGVKPDQLNSLDRDLLKDTLGVVKRFKATLRLRYHLDALQ</sequence>
<comment type="caution">
    <text evidence="5">The sequence shown here is derived from an EMBL/GenBank/DDBJ whole genome shotgun (WGS) entry which is preliminary data.</text>
</comment>